<dbReference type="Proteomes" id="UP000803884">
    <property type="component" value="Unassembled WGS sequence"/>
</dbReference>
<dbReference type="InterPro" id="IPR013154">
    <property type="entry name" value="ADH-like_N"/>
</dbReference>
<gene>
    <name evidence="2" type="ORF">WHR41_08718</name>
</gene>
<proteinExistence type="predicted"/>
<keyword evidence="3" id="KW-1185">Reference proteome</keyword>
<evidence type="ECO:0000313" key="3">
    <source>
        <dbReference type="Proteomes" id="UP000803884"/>
    </source>
</evidence>
<feature type="domain" description="Enoyl reductase (ER)" evidence="1">
    <location>
        <begin position="12"/>
        <end position="333"/>
    </location>
</feature>
<dbReference type="InterPro" id="IPR052733">
    <property type="entry name" value="Chloroplast_QOR"/>
</dbReference>
<organism evidence="2 3">
    <name type="scientific">Cladosporium halotolerans</name>
    <dbReference type="NCBI Taxonomy" id="1052096"/>
    <lineage>
        <taxon>Eukaryota</taxon>
        <taxon>Fungi</taxon>
        <taxon>Dikarya</taxon>
        <taxon>Ascomycota</taxon>
        <taxon>Pezizomycotina</taxon>
        <taxon>Dothideomycetes</taxon>
        <taxon>Dothideomycetidae</taxon>
        <taxon>Cladosporiales</taxon>
        <taxon>Cladosporiaceae</taxon>
        <taxon>Cladosporium</taxon>
    </lineage>
</organism>
<dbReference type="SMART" id="SM00829">
    <property type="entry name" value="PKS_ER"/>
    <property type="match status" value="1"/>
</dbReference>
<evidence type="ECO:0000259" key="1">
    <source>
        <dbReference type="SMART" id="SM00829"/>
    </source>
</evidence>
<dbReference type="SUPFAM" id="SSF51735">
    <property type="entry name" value="NAD(P)-binding Rossmann-fold domains"/>
    <property type="match status" value="1"/>
</dbReference>
<dbReference type="RefSeq" id="XP_069225658.1">
    <property type="nucleotide sequence ID" value="XM_069377322.1"/>
</dbReference>
<sequence>MRKWSYTSAIPSLERNLNLSTTSPLPIPKPTEHLLRVLAVALNPVDYKPAEAPLLGRLLTRLNGPTTPGFDVAGSIIAPASGSDLKTGTLVYGAASSNPLAGGGLADYIAVPATTVATIPPSLSPTLAAGFPVAALTAYASLAPYIKPGHYVFLNGGSGGVGTFGIQIAKVLGAHVTVSCSGANAQLCRDLGADDVLDYAARPLLHQLQEAVEKNDRLFDHVVDNVFSDPELYFKALTYTSADARFVEVASGPSLAFLRFALGAFLVPGFLGGGKRKFVLGMGDVRGEKLEELRGWIEEGRVRTVVDGVWPMEKVAEAFGRLKTGRARGKVLVDVAGENEGKA</sequence>
<dbReference type="SUPFAM" id="SSF50129">
    <property type="entry name" value="GroES-like"/>
    <property type="match status" value="1"/>
</dbReference>
<dbReference type="GeneID" id="96010160"/>
<protein>
    <recommendedName>
        <fullName evidence="1">Enoyl reductase (ER) domain-containing protein</fullName>
    </recommendedName>
</protein>
<dbReference type="Gene3D" id="3.40.50.720">
    <property type="entry name" value="NAD(P)-binding Rossmann-like Domain"/>
    <property type="match status" value="1"/>
</dbReference>
<dbReference type="InterPro" id="IPR036291">
    <property type="entry name" value="NAD(P)-bd_dom_sf"/>
</dbReference>
<dbReference type="Pfam" id="PF08240">
    <property type="entry name" value="ADH_N"/>
    <property type="match status" value="1"/>
</dbReference>
<dbReference type="GO" id="GO:0016491">
    <property type="term" value="F:oxidoreductase activity"/>
    <property type="evidence" value="ECO:0007669"/>
    <property type="project" value="InterPro"/>
</dbReference>
<dbReference type="AlphaFoldDB" id="A0AB34KFI9"/>
<dbReference type="CDD" id="cd08267">
    <property type="entry name" value="MDR1"/>
    <property type="match status" value="1"/>
</dbReference>
<dbReference type="PANTHER" id="PTHR44013:SF1">
    <property type="entry name" value="ZINC-TYPE ALCOHOL DEHYDROGENASE-LIKE PROTEIN C16A3.02C"/>
    <property type="match status" value="1"/>
</dbReference>
<dbReference type="InterPro" id="IPR011032">
    <property type="entry name" value="GroES-like_sf"/>
</dbReference>
<dbReference type="InterPro" id="IPR020843">
    <property type="entry name" value="ER"/>
</dbReference>
<comment type="caution">
    <text evidence="2">The sequence shown here is derived from an EMBL/GenBank/DDBJ whole genome shotgun (WGS) entry which is preliminary data.</text>
</comment>
<dbReference type="EMBL" id="JAAQHG020000048">
    <property type="protein sequence ID" value="KAL1582551.1"/>
    <property type="molecule type" value="Genomic_DNA"/>
</dbReference>
<evidence type="ECO:0000313" key="2">
    <source>
        <dbReference type="EMBL" id="KAL1582551.1"/>
    </source>
</evidence>
<name>A0AB34KFI9_9PEZI</name>
<dbReference type="Gene3D" id="3.90.180.10">
    <property type="entry name" value="Medium-chain alcohol dehydrogenases, catalytic domain"/>
    <property type="match status" value="1"/>
</dbReference>
<dbReference type="Pfam" id="PF13602">
    <property type="entry name" value="ADH_zinc_N_2"/>
    <property type="match status" value="1"/>
</dbReference>
<reference evidence="2 3" key="1">
    <citation type="journal article" date="2020" name="Microbiol. Resour. Announc.">
        <title>Draft Genome Sequence of a Cladosporium Species Isolated from the Mesophotic Ascidian Didemnum maculosum.</title>
        <authorList>
            <person name="Gioti A."/>
            <person name="Siaperas R."/>
            <person name="Nikolaivits E."/>
            <person name="Le Goff G."/>
            <person name="Ouazzani J."/>
            <person name="Kotoulas G."/>
            <person name="Topakas E."/>
        </authorList>
    </citation>
    <scope>NUCLEOTIDE SEQUENCE [LARGE SCALE GENOMIC DNA]</scope>
    <source>
        <strain evidence="2 3">TM138-S3</strain>
    </source>
</reference>
<accession>A0AB34KFI9</accession>
<dbReference type="PANTHER" id="PTHR44013">
    <property type="entry name" value="ZINC-TYPE ALCOHOL DEHYDROGENASE-LIKE PROTEIN C16A3.02C"/>
    <property type="match status" value="1"/>
</dbReference>